<keyword evidence="5" id="KW-0238">DNA-binding</keyword>
<keyword evidence="8" id="KW-0511">Multifunctional enzyme</keyword>
<dbReference type="GO" id="GO:0003906">
    <property type="term" value="F:DNA-(apurinic or apyrimidinic site) endonuclease activity"/>
    <property type="evidence" value="ECO:0007669"/>
    <property type="project" value="InterPro"/>
</dbReference>
<dbReference type="InterPro" id="IPR012319">
    <property type="entry name" value="FPG_cat"/>
</dbReference>
<dbReference type="InterPro" id="IPR010979">
    <property type="entry name" value="Ribosomal_uS13-like_H2TH"/>
</dbReference>
<evidence type="ECO:0000256" key="1">
    <source>
        <dbReference type="ARBA" id="ARBA00001668"/>
    </source>
</evidence>
<evidence type="ECO:0000313" key="11">
    <source>
        <dbReference type="EMBL" id="KKL65366.1"/>
    </source>
</evidence>
<dbReference type="GO" id="GO:0008270">
    <property type="term" value="F:zinc ion binding"/>
    <property type="evidence" value="ECO:0007669"/>
    <property type="project" value="InterPro"/>
</dbReference>
<accession>A0A0F9EGI9</accession>
<keyword evidence="7" id="KW-0456">Lyase</keyword>
<evidence type="ECO:0000256" key="6">
    <source>
        <dbReference type="ARBA" id="ARBA00023204"/>
    </source>
</evidence>
<evidence type="ECO:0000256" key="5">
    <source>
        <dbReference type="ARBA" id="ARBA00023125"/>
    </source>
</evidence>
<protein>
    <recommendedName>
        <fullName evidence="10">Formamidopyrimidine-DNA glycosylase catalytic domain-containing protein</fullName>
    </recommendedName>
</protein>
<dbReference type="AlphaFoldDB" id="A0A0F9EGI9"/>
<dbReference type="Pfam" id="PF06831">
    <property type="entry name" value="H2TH"/>
    <property type="match status" value="1"/>
</dbReference>
<comment type="similarity">
    <text evidence="2">Belongs to the FPG family.</text>
</comment>
<dbReference type="InterPro" id="IPR035937">
    <property type="entry name" value="FPG_N"/>
</dbReference>
<name>A0A0F9EGI9_9ZZZZ</name>
<dbReference type="InterPro" id="IPR015886">
    <property type="entry name" value="H2TH_FPG"/>
</dbReference>
<dbReference type="PANTHER" id="PTHR22993">
    <property type="entry name" value="FORMAMIDOPYRIMIDINE-DNA GLYCOSYLASE"/>
    <property type="match status" value="1"/>
</dbReference>
<keyword evidence="6" id="KW-0234">DNA repair</keyword>
<feature type="domain" description="Formamidopyrimidine-DNA glycosylase catalytic" evidence="10">
    <location>
        <begin position="2"/>
        <end position="135"/>
    </location>
</feature>
<dbReference type="GO" id="GO:0034039">
    <property type="term" value="F:8-oxo-7,8-dihydroguanine DNA N-glycosylase activity"/>
    <property type="evidence" value="ECO:0007669"/>
    <property type="project" value="TreeGrafter"/>
</dbReference>
<dbReference type="Gene3D" id="3.20.190.10">
    <property type="entry name" value="MutM-like, N-terminal"/>
    <property type="match status" value="1"/>
</dbReference>
<keyword evidence="3" id="KW-0227">DNA damage</keyword>
<dbReference type="SMART" id="SM01232">
    <property type="entry name" value="H2TH"/>
    <property type="match status" value="1"/>
</dbReference>
<organism evidence="11">
    <name type="scientific">marine sediment metagenome</name>
    <dbReference type="NCBI Taxonomy" id="412755"/>
    <lineage>
        <taxon>unclassified sequences</taxon>
        <taxon>metagenomes</taxon>
        <taxon>ecological metagenomes</taxon>
    </lineage>
</organism>
<dbReference type="GO" id="GO:0003684">
    <property type="term" value="F:damaged DNA binding"/>
    <property type="evidence" value="ECO:0007669"/>
    <property type="project" value="InterPro"/>
</dbReference>
<comment type="catalytic activity">
    <reaction evidence="1">
        <text>Hydrolysis of DNA containing ring-opened 7-methylguanine residues, releasing 2,6-diamino-4-hydroxy-5-(N-methyl)formamidopyrimidine.</text>
        <dbReference type="EC" id="3.2.2.23"/>
    </reaction>
</comment>
<dbReference type="CDD" id="cd08966">
    <property type="entry name" value="EcFpg-like_N"/>
    <property type="match status" value="1"/>
</dbReference>
<keyword evidence="4" id="KW-0378">Hydrolase</keyword>
<evidence type="ECO:0000256" key="4">
    <source>
        <dbReference type="ARBA" id="ARBA00022801"/>
    </source>
</evidence>
<keyword evidence="9" id="KW-0326">Glycosidase</keyword>
<proteinExistence type="inferred from homology"/>
<dbReference type="GO" id="GO:0006284">
    <property type="term" value="P:base-excision repair"/>
    <property type="evidence" value="ECO:0007669"/>
    <property type="project" value="InterPro"/>
</dbReference>
<dbReference type="PROSITE" id="PS51068">
    <property type="entry name" value="FPG_CAT"/>
    <property type="match status" value="1"/>
</dbReference>
<evidence type="ECO:0000256" key="8">
    <source>
        <dbReference type="ARBA" id="ARBA00023268"/>
    </source>
</evidence>
<dbReference type="SMART" id="SM00898">
    <property type="entry name" value="Fapy_DNA_glyco"/>
    <property type="match status" value="1"/>
</dbReference>
<reference evidence="11" key="1">
    <citation type="journal article" date="2015" name="Nature">
        <title>Complex archaea that bridge the gap between prokaryotes and eukaryotes.</title>
        <authorList>
            <person name="Spang A."/>
            <person name="Saw J.H."/>
            <person name="Jorgensen S.L."/>
            <person name="Zaremba-Niedzwiedzka K."/>
            <person name="Martijn J."/>
            <person name="Lind A.E."/>
            <person name="van Eijk R."/>
            <person name="Schleper C."/>
            <person name="Guy L."/>
            <person name="Ettema T.J."/>
        </authorList>
    </citation>
    <scope>NUCLEOTIDE SEQUENCE</scope>
</reference>
<gene>
    <name evidence="11" type="ORF">LCGC14_2155680</name>
</gene>
<dbReference type="SUPFAM" id="SSF46946">
    <property type="entry name" value="S13-like H2TH domain"/>
    <property type="match status" value="1"/>
</dbReference>
<dbReference type="PANTHER" id="PTHR22993:SF9">
    <property type="entry name" value="FORMAMIDOPYRIMIDINE-DNA GLYCOSYLASE"/>
    <property type="match status" value="1"/>
</dbReference>
<comment type="caution">
    <text evidence="11">The sequence shown here is derived from an EMBL/GenBank/DDBJ whole genome shotgun (WGS) entry which is preliminary data.</text>
</comment>
<feature type="non-terminal residue" evidence="11">
    <location>
        <position position="245"/>
    </location>
</feature>
<dbReference type="Gene3D" id="1.10.8.50">
    <property type="match status" value="1"/>
</dbReference>
<evidence type="ECO:0000259" key="10">
    <source>
        <dbReference type="PROSITE" id="PS51068"/>
    </source>
</evidence>
<evidence type="ECO:0000256" key="7">
    <source>
        <dbReference type="ARBA" id="ARBA00023239"/>
    </source>
</evidence>
<evidence type="ECO:0000256" key="9">
    <source>
        <dbReference type="ARBA" id="ARBA00023295"/>
    </source>
</evidence>
<dbReference type="GO" id="GO:0016829">
    <property type="term" value="F:lyase activity"/>
    <property type="evidence" value="ECO:0007669"/>
    <property type="project" value="UniProtKB-KW"/>
</dbReference>
<sequence>MPELPEVETIVRDIRPALIGKLIYGIVIKSSCQRNILKVRAERFYEQAIGGEILTVLRKGKYIIFPLSNNNVIVIHLGMTGKILLRRGPTANFENMPDAIEKHTHLILELIDPSDDSMTGIGDVQLLFNDPRTFGKIYLLEDVEDIENLDIPGLKTLGPDALGISHKEFQEIVKSKRAIKSILLDQTKIAGVGNIYADESLFEARIHPTRPGSSLNFEESSKLRFAVKSVLKEGIKFRGSSTSDY</sequence>
<dbReference type="EMBL" id="LAZR01027557">
    <property type="protein sequence ID" value="KKL65366.1"/>
    <property type="molecule type" value="Genomic_DNA"/>
</dbReference>
<dbReference type="Pfam" id="PF01149">
    <property type="entry name" value="Fapy_DNA_glyco"/>
    <property type="match status" value="1"/>
</dbReference>
<dbReference type="SUPFAM" id="SSF81624">
    <property type="entry name" value="N-terminal domain of MutM-like DNA repair proteins"/>
    <property type="match status" value="1"/>
</dbReference>
<evidence type="ECO:0000256" key="2">
    <source>
        <dbReference type="ARBA" id="ARBA00009409"/>
    </source>
</evidence>
<evidence type="ECO:0000256" key="3">
    <source>
        <dbReference type="ARBA" id="ARBA00022763"/>
    </source>
</evidence>